<dbReference type="EMBL" id="MSFO01000003">
    <property type="protein sequence ID" value="PLB51354.1"/>
    <property type="molecule type" value="Genomic_DNA"/>
</dbReference>
<proteinExistence type="predicted"/>
<dbReference type="GeneID" id="36559929"/>
<comment type="caution">
    <text evidence="1">The sequence shown here is derived from an EMBL/GenBank/DDBJ whole genome shotgun (WGS) entry which is preliminary data.</text>
</comment>
<dbReference type="RefSeq" id="XP_024706656.1">
    <property type="nucleotide sequence ID" value="XM_024852231.1"/>
</dbReference>
<evidence type="ECO:0008006" key="3">
    <source>
        <dbReference type="Google" id="ProtNLM"/>
    </source>
</evidence>
<dbReference type="Proteomes" id="UP000234275">
    <property type="component" value="Unassembled WGS sequence"/>
</dbReference>
<evidence type="ECO:0000313" key="2">
    <source>
        <dbReference type="Proteomes" id="UP000234275"/>
    </source>
</evidence>
<evidence type="ECO:0000313" key="1">
    <source>
        <dbReference type="EMBL" id="PLB51354.1"/>
    </source>
</evidence>
<organism evidence="1 2">
    <name type="scientific">Aspergillus steynii IBT 23096</name>
    <dbReference type="NCBI Taxonomy" id="1392250"/>
    <lineage>
        <taxon>Eukaryota</taxon>
        <taxon>Fungi</taxon>
        <taxon>Dikarya</taxon>
        <taxon>Ascomycota</taxon>
        <taxon>Pezizomycotina</taxon>
        <taxon>Eurotiomycetes</taxon>
        <taxon>Eurotiomycetidae</taxon>
        <taxon>Eurotiales</taxon>
        <taxon>Aspergillaceae</taxon>
        <taxon>Aspergillus</taxon>
        <taxon>Aspergillus subgen. Circumdati</taxon>
    </lineage>
</organism>
<keyword evidence="2" id="KW-1185">Reference proteome</keyword>
<gene>
    <name evidence="1" type="ORF">P170DRAFT_464271</name>
</gene>
<reference evidence="1 2" key="1">
    <citation type="submission" date="2016-12" db="EMBL/GenBank/DDBJ databases">
        <title>The genomes of Aspergillus section Nigri reveals drivers in fungal speciation.</title>
        <authorList>
            <consortium name="DOE Joint Genome Institute"/>
            <person name="Vesth T.C."/>
            <person name="Nybo J."/>
            <person name="Theobald S."/>
            <person name="Brandl J."/>
            <person name="Frisvad J.C."/>
            <person name="Nielsen K.F."/>
            <person name="Lyhne E.K."/>
            <person name="Kogle M.E."/>
            <person name="Kuo A."/>
            <person name="Riley R."/>
            <person name="Clum A."/>
            <person name="Nolan M."/>
            <person name="Lipzen A."/>
            <person name="Salamov A."/>
            <person name="Henrissat B."/>
            <person name="Wiebenga A."/>
            <person name="De Vries R.P."/>
            <person name="Grigoriev I.V."/>
            <person name="Mortensen U.H."/>
            <person name="Andersen M.R."/>
            <person name="Baker S.E."/>
        </authorList>
    </citation>
    <scope>NUCLEOTIDE SEQUENCE [LARGE SCALE GENOMIC DNA]</scope>
    <source>
        <strain evidence="1 2">IBT 23096</strain>
    </source>
</reference>
<accession>A0A2I2GEP4</accession>
<name>A0A2I2GEP4_9EURO</name>
<protein>
    <recommendedName>
        <fullName evidence="3">F-box domain-containing protein</fullName>
    </recommendedName>
</protein>
<dbReference type="VEuPathDB" id="FungiDB:P170DRAFT_464271"/>
<dbReference type="OrthoDB" id="4455582at2759"/>
<sequence length="445" mass="52140">MDQTFVKQSTLCTLPIECRQAILCYLPDMHALKAAVLSHPAMYSAFIDRDEWILSRIMGKVIPGDLLPDAIFEYSSSALENDSWTRERVLNLIEQHGAHHVPSSFKWTPGAAFHMQTFYRHVRFFTLGFVDSAFEVYPALQGRAVSSPEWCRMARSFYRVEIYRHLFRRRDHVQKKPSPDFPYHEQTEIYYERFAAFELEQLACVSEYLFRKVLTPFNEIAAHDIVWASKAVGYSMTEPWQSFNPATRIGNVISQGLAFLHGMLTAETYEKRYQLLTPNISRVNTFLPNALWFLFPRDEGDTELLRDYDSEELALYTTPEAPESDPGPVEVWRQAHLDKTLRDFVYSMDMREKRRWGYALWDYGRLAQLEVFDRPFTRAPTPDYGEAELLEAVTGSLVTRWKLWWKGARGWWSEEDQSQVRWEGHELDLSDEELELEGFHNRVLL</sequence>
<dbReference type="AlphaFoldDB" id="A0A2I2GEP4"/>